<dbReference type="CDD" id="cd07153">
    <property type="entry name" value="Fur_like"/>
    <property type="match status" value="1"/>
</dbReference>
<evidence type="ECO:0000256" key="4">
    <source>
        <dbReference type="ARBA" id="ARBA00023015"/>
    </source>
</evidence>
<dbReference type="InterPro" id="IPR036388">
    <property type="entry name" value="WH-like_DNA-bd_sf"/>
</dbReference>
<name>A0A423PGW2_9GAMM</name>
<keyword evidence="2" id="KW-0678">Repressor</keyword>
<dbReference type="Pfam" id="PF01475">
    <property type="entry name" value="FUR"/>
    <property type="match status" value="1"/>
</dbReference>
<feature type="binding site" evidence="7">
    <location>
        <position position="160"/>
    </location>
    <ligand>
        <name>Zn(2+)</name>
        <dbReference type="ChEBI" id="CHEBI:29105"/>
    </ligand>
</feature>
<dbReference type="GO" id="GO:0045892">
    <property type="term" value="P:negative regulation of DNA-templated transcription"/>
    <property type="evidence" value="ECO:0007669"/>
    <property type="project" value="TreeGrafter"/>
</dbReference>
<sequence length="166" mass="18034">MVQPATNVALSHSAHDHDACIADALSRADALCRQQGLRLTAIRRRVLELIWANHQPTKAYDLLAQINAERGNAAPPTVYRALDFLLEAGLIHKIESQNAFIGCAVDHERNQPKFFICRTCGRAAEIQSSQIDDVIASEAEEAGFVVDHQTIEVDGLCAACAASTKS</sequence>
<feature type="binding site" evidence="7">
    <location>
        <position position="117"/>
    </location>
    <ligand>
        <name>Zn(2+)</name>
        <dbReference type="ChEBI" id="CHEBI:29105"/>
    </ligand>
</feature>
<dbReference type="OrthoDB" id="9801127at2"/>
<evidence type="ECO:0000313" key="8">
    <source>
        <dbReference type="EMBL" id="ROO24852.1"/>
    </source>
</evidence>
<dbReference type="FunCoup" id="A0A423PGW2">
    <property type="interactions" value="100"/>
</dbReference>
<dbReference type="RefSeq" id="WP_123659185.1">
    <property type="nucleotide sequence ID" value="NZ_AYKG01000056.1"/>
</dbReference>
<feature type="binding site" evidence="7">
    <location>
        <position position="120"/>
    </location>
    <ligand>
        <name>Zn(2+)</name>
        <dbReference type="ChEBI" id="CHEBI:29105"/>
    </ligand>
</feature>
<evidence type="ECO:0000256" key="2">
    <source>
        <dbReference type="ARBA" id="ARBA00022491"/>
    </source>
</evidence>
<keyword evidence="6" id="KW-0804">Transcription</keyword>
<dbReference type="GO" id="GO:0003700">
    <property type="term" value="F:DNA-binding transcription factor activity"/>
    <property type="evidence" value="ECO:0007669"/>
    <property type="project" value="InterPro"/>
</dbReference>
<comment type="similarity">
    <text evidence="1">Belongs to the Fur family.</text>
</comment>
<dbReference type="EMBL" id="AYKG01000056">
    <property type="protein sequence ID" value="ROO24852.1"/>
    <property type="molecule type" value="Genomic_DNA"/>
</dbReference>
<gene>
    <name evidence="8" type="ORF">SAJA_13695</name>
</gene>
<dbReference type="GO" id="GO:1900376">
    <property type="term" value="P:regulation of secondary metabolite biosynthetic process"/>
    <property type="evidence" value="ECO:0007669"/>
    <property type="project" value="TreeGrafter"/>
</dbReference>
<accession>A0A423PGW2</accession>
<feature type="binding site" evidence="7">
    <location>
        <position position="157"/>
    </location>
    <ligand>
        <name>Zn(2+)</name>
        <dbReference type="ChEBI" id="CHEBI:29105"/>
    </ligand>
</feature>
<keyword evidence="5" id="KW-0238">DNA-binding</keyword>
<dbReference type="Proteomes" id="UP000285310">
    <property type="component" value="Unassembled WGS sequence"/>
</dbReference>
<keyword evidence="7" id="KW-0479">Metal-binding</keyword>
<comment type="caution">
    <text evidence="8">The sequence shown here is derived from an EMBL/GenBank/DDBJ whole genome shotgun (WGS) entry which is preliminary data.</text>
</comment>
<evidence type="ECO:0000313" key="9">
    <source>
        <dbReference type="Proteomes" id="UP000285310"/>
    </source>
</evidence>
<evidence type="ECO:0000256" key="7">
    <source>
        <dbReference type="PIRSR" id="PIRSR602481-1"/>
    </source>
</evidence>
<proteinExistence type="inferred from homology"/>
<organism evidence="8 9">
    <name type="scientific">Salinisphaera japonica YTM-1</name>
    <dbReference type="NCBI Taxonomy" id="1209778"/>
    <lineage>
        <taxon>Bacteria</taxon>
        <taxon>Pseudomonadati</taxon>
        <taxon>Pseudomonadota</taxon>
        <taxon>Gammaproteobacteria</taxon>
        <taxon>Salinisphaerales</taxon>
        <taxon>Salinisphaeraceae</taxon>
        <taxon>Salinisphaera</taxon>
    </lineage>
</organism>
<dbReference type="InterPro" id="IPR036390">
    <property type="entry name" value="WH_DNA-bd_sf"/>
</dbReference>
<dbReference type="Gene3D" id="1.10.10.10">
    <property type="entry name" value="Winged helix-like DNA-binding domain superfamily/Winged helix DNA-binding domain"/>
    <property type="match status" value="1"/>
</dbReference>
<dbReference type="InParanoid" id="A0A423PGW2"/>
<dbReference type="GO" id="GO:0005829">
    <property type="term" value="C:cytosol"/>
    <property type="evidence" value="ECO:0007669"/>
    <property type="project" value="TreeGrafter"/>
</dbReference>
<dbReference type="InterPro" id="IPR002481">
    <property type="entry name" value="FUR"/>
</dbReference>
<evidence type="ECO:0000256" key="5">
    <source>
        <dbReference type="ARBA" id="ARBA00023125"/>
    </source>
</evidence>
<dbReference type="GO" id="GO:0000976">
    <property type="term" value="F:transcription cis-regulatory region binding"/>
    <property type="evidence" value="ECO:0007669"/>
    <property type="project" value="TreeGrafter"/>
</dbReference>
<evidence type="ECO:0000256" key="3">
    <source>
        <dbReference type="ARBA" id="ARBA00022833"/>
    </source>
</evidence>
<dbReference type="InterPro" id="IPR043135">
    <property type="entry name" value="Fur_C"/>
</dbReference>
<keyword evidence="9" id="KW-1185">Reference proteome</keyword>
<dbReference type="AlphaFoldDB" id="A0A423PGW2"/>
<evidence type="ECO:0000256" key="6">
    <source>
        <dbReference type="ARBA" id="ARBA00023163"/>
    </source>
</evidence>
<keyword evidence="3 7" id="KW-0862">Zinc</keyword>
<dbReference type="PANTHER" id="PTHR33202:SF6">
    <property type="entry name" value="ZINC UPTAKE REGULATION PROTEIN"/>
    <property type="match status" value="1"/>
</dbReference>
<dbReference type="GO" id="GO:0008270">
    <property type="term" value="F:zinc ion binding"/>
    <property type="evidence" value="ECO:0007669"/>
    <property type="project" value="TreeGrafter"/>
</dbReference>
<reference evidence="8 9" key="1">
    <citation type="submission" date="2013-10" db="EMBL/GenBank/DDBJ databases">
        <title>Salinisphaera japonica YTM-1 Genome Sequencing.</title>
        <authorList>
            <person name="Lai Q."/>
            <person name="Li C."/>
            <person name="Shao Z."/>
        </authorList>
    </citation>
    <scope>NUCLEOTIDE SEQUENCE [LARGE SCALE GENOMIC DNA]</scope>
    <source>
        <strain evidence="8 9">YTM-1</strain>
    </source>
</reference>
<dbReference type="PANTHER" id="PTHR33202">
    <property type="entry name" value="ZINC UPTAKE REGULATION PROTEIN"/>
    <property type="match status" value="1"/>
</dbReference>
<protein>
    <submittedName>
        <fullName evidence="8">Fur family transcriptional regulator</fullName>
    </submittedName>
</protein>
<dbReference type="SUPFAM" id="SSF46785">
    <property type="entry name" value="Winged helix' DNA-binding domain"/>
    <property type="match status" value="1"/>
</dbReference>
<keyword evidence="4" id="KW-0805">Transcription regulation</keyword>
<evidence type="ECO:0000256" key="1">
    <source>
        <dbReference type="ARBA" id="ARBA00007957"/>
    </source>
</evidence>
<dbReference type="Gene3D" id="3.30.1490.190">
    <property type="match status" value="1"/>
</dbReference>
<comment type="cofactor">
    <cofactor evidence="7">
        <name>Zn(2+)</name>
        <dbReference type="ChEBI" id="CHEBI:29105"/>
    </cofactor>
    <text evidence="7">Binds 1 zinc ion per subunit.</text>
</comment>